<evidence type="ECO:0000256" key="5">
    <source>
        <dbReference type="ARBA" id="ARBA00023136"/>
    </source>
</evidence>
<feature type="transmembrane region" description="Helical" evidence="7">
    <location>
        <begin position="350"/>
        <end position="376"/>
    </location>
</feature>
<evidence type="ECO:0000256" key="7">
    <source>
        <dbReference type="SAM" id="Phobius"/>
    </source>
</evidence>
<comment type="caution">
    <text evidence="8">The sequence shown here is derived from an EMBL/GenBank/DDBJ whole genome shotgun (WGS) entry which is preliminary data.</text>
</comment>
<evidence type="ECO:0000256" key="1">
    <source>
        <dbReference type="ARBA" id="ARBA00004651"/>
    </source>
</evidence>
<feature type="transmembrane region" description="Helical" evidence="7">
    <location>
        <begin position="247"/>
        <end position="267"/>
    </location>
</feature>
<dbReference type="PANTHER" id="PTHR21143:SF121">
    <property type="entry name" value="GUSTATORY AND ODORANT RECEPTOR 21A"/>
    <property type="match status" value="1"/>
</dbReference>
<evidence type="ECO:0008006" key="10">
    <source>
        <dbReference type="Google" id="ProtNLM"/>
    </source>
</evidence>
<dbReference type="GO" id="GO:0030425">
    <property type="term" value="C:dendrite"/>
    <property type="evidence" value="ECO:0007669"/>
    <property type="project" value="TreeGrafter"/>
</dbReference>
<gene>
    <name evidence="8" type="ORF">AVEN_269530_1</name>
</gene>
<keyword evidence="4 7" id="KW-1133">Transmembrane helix</keyword>
<evidence type="ECO:0000256" key="4">
    <source>
        <dbReference type="ARBA" id="ARBA00022989"/>
    </source>
</evidence>
<feature type="transmembrane region" description="Helical" evidence="7">
    <location>
        <begin position="287"/>
        <end position="307"/>
    </location>
</feature>
<dbReference type="Proteomes" id="UP000499080">
    <property type="component" value="Unassembled WGS sequence"/>
</dbReference>
<name>A0A4Y2CDG8_ARAVE</name>
<keyword evidence="3 7" id="KW-0812">Transmembrane</keyword>
<dbReference type="Pfam" id="PF08395">
    <property type="entry name" value="7tm_7"/>
    <property type="match status" value="1"/>
</dbReference>
<protein>
    <recommendedName>
        <fullName evidence="10">Gustatory receptor</fullName>
    </recommendedName>
</protein>
<comment type="subcellular location">
    <subcellularLocation>
        <location evidence="1">Cell membrane</location>
        <topology evidence="1">Multi-pass membrane protein</topology>
    </subcellularLocation>
</comment>
<evidence type="ECO:0000256" key="3">
    <source>
        <dbReference type="ARBA" id="ARBA00022692"/>
    </source>
</evidence>
<keyword evidence="5 7" id="KW-0472">Membrane</keyword>
<dbReference type="AlphaFoldDB" id="A0A4Y2CDG8"/>
<keyword evidence="6" id="KW-0675">Receptor</keyword>
<dbReference type="GO" id="GO:0043025">
    <property type="term" value="C:neuronal cell body"/>
    <property type="evidence" value="ECO:0007669"/>
    <property type="project" value="TreeGrafter"/>
</dbReference>
<sequence length="384" mass="44086">MACCSKYSFLWFIIRILGIDVLNDKRSHDERNFLRKFCNKVIELLFPFVMYAILLYSILSWALLLKHKLATPEVMISFLTTSLISVALWHDIRKKRNLIKKLILKCQQVASHLQATNQNLNPVINSTLVLAILIPALLAAFYGLIESETSVEYKMYYSFFLLLEDDSVTSVSIRTMIIFFSFFLAFTLPSLIGILVCRLYYIVGELFEDLHAKIKTVLKANSHHNEILNLFEFYCMLYKVAHKIERAISLTTFLLLCCQWLNTYIVLVSFFKMHSASYTSTMYWESAYRLILSLLILVGIVLCACKISSHIQGIGKKLQLKLNTLESNAEGNHKSLQLVQTMLNMKFPQITAYGITVLNPSLILSFYGSILTYGLLMLNLREGN</sequence>
<dbReference type="InterPro" id="IPR013604">
    <property type="entry name" value="7TM_chemorcpt"/>
</dbReference>
<keyword evidence="2" id="KW-1003">Cell membrane</keyword>
<dbReference type="EMBL" id="BGPR01000175">
    <property type="protein sequence ID" value="GBM01916.1"/>
    <property type="molecule type" value="Genomic_DNA"/>
</dbReference>
<keyword evidence="9" id="KW-1185">Reference proteome</keyword>
<reference evidence="8 9" key="1">
    <citation type="journal article" date="2019" name="Sci. Rep.">
        <title>Orb-weaving spider Araneus ventricosus genome elucidates the spidroin gene catalogue.</title>
        <authorList>
            <person name="Kono N."/>
            <person name="Nakamura H."/>
            <person name="Ohtoshi R."/>
            <person name="Moran D.A.P."/>
            <person name="Shinohara A."/>
            <person name="Yoshida Y."/>
            <person name="Fujiwara M."/>
            <person name="Mori M."/>
            <person name="Tomita M."/>
            <person name="Arakawa K."/>
        </authorList>
    </citation>
    <scope>NUCLEOTIDE SEQUENCE [LARGE SCALE GENOMIC DNA]</scope>
</reference>
<feature type="transmembrane region" description="Helical" evidence="7">
    <location>
        <begin position="75"/>
        <end position="92"/>
    </location>
</feature>
<accession>A0A4Y2CDG8</accession>
<organism evidence="8 9">
    <name type="scientific">Araneus ventricosus</name>
    <name type="common">Orbweaver spider</name>
    <name type="synonym">Epeira ventricosa</name>
    <dbReference type="NCBI Taxonomy" id="182803"/>
    <lineage>
        <taxon>Eukaryota</taxon>
        <taxon>Metazoa</taxon>
        <taxon>Ecdysozoa</taxon>
        <taxon>Arthropoda</taxon>
        <taxon>Chelicerata</taxon>
        <taxon>Arachnida</taxon>
        <taxon>Araneae</taxon>
        <taxon>Araneomorphae</taxon>
        <taxon>Entelegynae</taxon>
        <taxon>Araneoidea</taxon>
        <taxon>Araneidae</taxon>
        <taxon>Araneus</taxon>
    </lineage>
</organism>
<evidence type="ECO:0000313" key="8">
    <source>
        <dbReference type="EMBL" id="GBM01916.1"/>
    </source>
</evidence>
<feature type="transmembrane region" description="Helical" evidence="7">
    <location>
        <begin position="44"/>
        <end position="63"/>
    </location>
</feature>
<evidence type="ECO:0000256" key="2">
    <source>
        <dbReference type="ARBA" id="ARBA00022475"/>
    </source>
</evidence>
<evidence type="ECO:0000256" key="6">
    <source>
        <dbReference type="ARBA" id="ARBA00023170"/>
    </source>
</evidence>
<dbReference type="GO" id="GO:0050909">
    <property type="term" value="P:sensory perception of taste"/>
    <property type="evidence" value="ECO:0007669"/>
    <property type="project" value="InterPro"/>
</dbReference>
<dbReference type="GO" id="GO:0030424">
    <property type="term" value="C:axon"/>
    <property type="evidence" value="ECO:0007669"/>
    <property type="project" value="TreeGrafter"/>
</dbReference>
<dbReference type="PANTHER" id="PTHR21143">
    <property type="entry name" value="INVERTEBRATE GUSTATORY RECEPTOR"/>
    <property type="match status" value="1"/>
</dbReference>
<dbReference type="GO" id="GO:0005886">
    <property type="term" value="C:plasma membrane"/>
    <property type="evidence" value="ECO:0007669"/>
    <property type="project" value="UniProtKB-SubCell"/>
</dbReference>
<proteinExistence type="predicted"/>
<feature type="transmembrane region" description="Helical" evidence="7">
    <location>
        <begin position="123"/>
        <end position="145"/>
    </location>
</feature>
<evidence type="ECO:0000313" key="9">
    <source>
        <dbReference type="Proteomes" id="UP000499080"/>
    </source>
</evidence>
<feature type="transmembrane region" description="Helical" evidence="7">
    <location>
        <begin position="177"/>
        <end position="201"/>
    </location>
</feature>